<evidence type="ECO:0000313" key="1">
    <source>
        <dbReference type="EMBL" id="KAK2033854.1"/>
    </source>
</evidence>
<gene>
    <name evidence="1" type="ORF">LX32DRAFT_634803</name>
</gene>
<keyword evidence="2" id="KW-1185">Reference proteome</keyword>
<dbReference type="EMBL" id="MU842818">
    <property type="protein sequence ID" value="KAK2033854.1"/>
    <property type="molecule type" value="Genomic_DNA"/>
</dbReference>
<name>A0AAD9M589_9PEZI</name>
<proteinExistence type="predicted"/>
<evidence type="ECO:0000313" key="2">
    <source>
        <dbReference type="Proteomes" id="UP001232148"/>
    </source>
</evidence>
<sequence>MGFFFFLFADASDWRRFAEIDTLMISTQAKLLTFFSPAGSAIVGFEKGEESDDCPLLYLCRYVLGRAGVRVVCWDCESLGKGGRGFSLRARPGRPACWPAPGVTVAGGGMTKLRCRDGPAKLGRRAAPECGLRDAVGFASSQSRTLPRWFIWRRLVSPPPRRHGMDPPRITGTGFCGVRK</sequence>
<accession>A0AAD9M589</accession>
<organism evidence="1 2">
    <name type="scientific">Colletotrichum zoysiae</name>
    <dbReference type="NCBI Taxonomy" id="1216348"/>
    <lineage>
        <taxon>Eukaryota</taxon>
        <taxon>Fungi</taxon>
        <taxon>Dikarya</taxon>
        <taxon>Ascomycota</taxon>
        <taxon>Pezizomycotina</taxon>
        <taxon>Sordariomycetes</taxon>
        <taxon>Hypocreomycetidae</taxon>
        <taxon>Glomerellales</taxon>
        <taxon>Glomerellaceae</taxon>
        <taxon>Colletotrichum</taxon>
        <taxon>Colletotrichum graminicola species complex</taxon>
    </lineage>
</organism>
<dbReference type="AlphaFoldDB" id="A0AAD9M589"/>
<comment type="caution">
    <text evidence="1">The sequence shown here is derived from an EMBL/GenBank/DDBJ whole genome shotgun (WGS) entry which is preliminary data.</text>
</comment>
<dbReference type="Proteomes" id="UP001232148">
    <property type="component" value="Unassembled WGS sequence"/>
</dbReference>
<reference evidence="1" key="1">
    <citation type="submission" date="2021-06" db="EMBL/GenBank/DDBJ databases">
        <title>Comparative genomics, transcriptomics and evolutionary studies reveal genomic signatures of adaptation to plant cell wall in hemibiotrophic fungi.</title>
        <authorList>
            <consortium name="DOE Joint Genome Institute"/>
            <person name="Baroncelli R."/>
            <person name="Diaz J.F."/>
            <person name="Benocci T."/>
            <person name="Peng M."/>
            <person name="Battaglia E."/>
            <person name="Haridas S."/>
            <person name="Andreopoulos W."/>
            <person name="Labutti K."/>
            <person name="Pangilinan J."/>
            <person name="Floch G.L."/>
            <person name="Makela M.R."/>
            <person name="Henrissat B."/>
            <person name="Grigoriev I.V."/>
            <person name="Crouch J.A."/>
            <person name="De Vries R.P."/>
            <person name="Sukno S.A."/>
            <person name="Thon M.R."/>
        </authorList>
    </citation>
    <scope>NUCLEOTIDE SEQUENCE</scope>
    <source>
        <strain evidence="1">MAFF235873</strain>
    </source>
</reference>
<protein>
    <submittedName>
        <fullName evidence="1">Uncharacterized protein</fullName>
    </submittedName>
</protein>